<dbReference type="AlphaFoldDB" id="A0A679ISS8"/>
<name>A0A679ISS8_VARPD</name>
<protein>
    <recommendedName>
        <fullName evidence="2">Phage tail protein</fullName>
    </recommendedName>
</protein>
<proteinExistence type="predicted"/>
<evidence type="ECO:0000313" key="1">
    <source>
        <dbReference type="EMBL" id="CAA2102599.1"/>
    </source>
</evidence>
<gene>
    <name evidence="1" type="ORF">VVAX_01836</name>
</gene>
<sequence length="779" mass="82662">MSTPTVPLFDRLPEIYRTRDAEQSPAYPLRAYLGAIEEAFGALHDDIGRLYDNLFIDTCEDWVVTYLGDLLGTTHLKGDPRTLRADVADTIALRRRKGTLGAIERLAADLTGWACRGVELRENLGWRQHLNHQRPDAGGLPPWGGENITRFMVPRGGTAPIRDPASLALRGTPFDSFAYTADVKPAVDDVRHVNLPNLAIFLWRLAAWQWPAQLPLVKGVSDLGAQPAPLARFAIRLDLHPLDRPVRLFNIARPAHPDPGDSGGVVAPLTQPDAVPGPMLDARITTGALAGHPEAYVHVDFFDDTAAPPTGLDLANVGLNIFLPQSAQAAFAATAWQFRGDNLCAWETGLREPVADGEIVIDPDIGRVLIGVGSAQQRDALVSGTVPLLYTSFTCASPGPVGAQPVVRAPFSRTGVELREASALPGGTSLQAQMDNLDAATQPVVIEIQDSGVHLLDIGALAGTAVDGGVSVRLAHSLTVRAADGHRPVIVLAQPLGFRPVDAVDATLDAPAVRLEGLHIAPGAGFAAGSALIARAALARLEIIGCTLDPGGHALRDDSRAPMTPALRLEDGYGFAQAADRDAFVPTPDIVLQRSIAGAIAVDERYRLDIADSIVDAGLGVGDPAGGSFAIGAATDPANGWGAPLQFQGLTAFGPVRVSRVGGAGGLFAQRFEVLDNQHGCIKWSWFSGDADRLPPNHFCLHGGSAGDARLAFTAERFGDPGYAQLARGSDVRIRTRGPDDDAMGAFGFLLEAHKWTNLQVRLREFMPVGVRPLAVPVT</sequence>
<dbReference type="RefSeq" id="WP_339089526.1">
    <property type="nucleotide sequence ID" value="NZ_LR743507.1"/>
</dbReference>
<organism evidence="1">
    <name type="scientific">Variovorax paradoxus</name>
    <dbReference type="NCBI Taxonomy" id="34073"/>
    <lineage>
        <taxon>Bacteria</taxon>
        <taxon>Pseudomonadati</taxon>
        <taxon>Pseudomonadota</taxon>
        <taxon>Betaproteobacteria</taxon>
        <taxon>Burkholderiales</taxon>
        <taxon>Comamonadaceae</taxon>
        <taxon>Variovorax</taxon>
    </lineage>
</organism>
<accession>A0A679ISS8</accession>
<dbReference type="EMBL" id="LR743507">
    <property type="protein sequence ID" value="CAA2102599.1"/>
    <property type="molecule type" value="Genomic_DNA"/>
</dbReference>
<reference evidence="1" key="1">
    <citation type="submission" date="2019-12" db="EMBL/GenBank/DDBJ databases">
        <authorList>
            <person name="Cremers G."/>
        </authorList>
    </citation>
    <scope>NUCLEOTIDE SEQUENCE</scope>
    <source>
        <strain evidence="1">Vvax</strain>
    </source>
</reference>
<evidence type="ECO:0008006" key="2">
    <source>
        <dbReference type="Google" id="ProtNLM"/>
    </source>
</evidence>